<accession>A0A6A5KMW1</accession>
<proteinExistence type="predicted"/>
<evidence type="ECO:0000313" key="2">
    <source>
        <dbReference type="Proteomes" id="UP000800040"/>
    </source>
</evidence>
<sequence>METFLFQVFGLAARVGFSKGGGVYGMRLRPQPHPKLIPVVTILAGLETCRKQICNLWCVPSLFCLFYVDYEDHACFRPRVSVP</sequence>
<protein>
    <submittedName>
        <fullName evidence="1">Uncharacterized protein</fullName>
    </submittedName>
</protein>
<name>A0A6A5KMW1_9PLEO</name>
<evidence type="ECO:0000313" key="1">
    <source>
        <dbReference type="EMBL" id="KAF1834873.1"/>
    </source>
</evidence>
<organism evidence="1 2">
    <name type="scientific">Decorospora gaudefroyi</name>
    <dbReference type="NCBI Taxonomy" id="184978"/>
    <lineage>
        <taxon>Eukaryota</taxon>
        <taxon>Fungi</taxon>
        <taxon>Dikarya</taxon>
        <taxon>Ascomycota</taxon>
        <taxon>Pezizomycotina</taxon>
        <taxon>Dothideomycetes</taxon>
        <taxon>Pleosporomycetidae</taxon>
        <taxon>Pleosporales</taxon>
        <taxon>Pleosporineae</taxon>
        <taxon>Pleosporaceae</taxon>
        <taxon>Decorospora</taxon>
    </lineage>
</organism>
<gene>
    <name evidence="1" type="ORF">BDW02DRAFT_320817</name>
</gene>
<dbReference type="AlphaFoldDB" id="A0A6A5KMW1"/>
<dbReference type="Proteomes" id="UP000800040">
    <property type="component" value="Unassembled WGS sequence"/>
</dbReference>
<reference evidence="1" key="1">
    <citation type="submission" date="2020-01" db="EMBL/GenBank/DDBJ databases">
        <authorList>
            <consortium name="DOE Joint Genome Institute"/>
            <person name="Haridas S."/>
            <person name="Albert R."/>
            <person name="Binder M."/>
            <person name="Bloem J."/>
            <person name="Labutti K."/>
            <person name="Salamov A."/>
            <person name="Andreopoulos B."/>
            <person name="Baker S.E."/>
            <person name="Barry K."/>
            <person name="Bills G."/>
            <person name="Bluhm B.H."/>
            <person name="Cannon C."/>
            <person name="Castanera R."/>
            <person name="Culley D.E."/>
            <person name="Daum C."/>
            <person name="Ezra D."/>
            <person name="Gonzalez J.B."/>
            <person name="Henrissat B."/>
            <person name="Kuo A."/>
            <person name="Liang C."/>
            <person name="Lipzen A."/>
            <person name="Lutzoni F."/>
            <person name="Magnuson J."/>
            <person name="Mondo S."/>
            <person name="Nolan M."/>
            <person name="Ohm R."/>
            <person name="Pangilinan J."/>
            <person name="Park H.-J."/>
            <person name="Ramirez L."/>
            <person name="Alfaro M."/>
            <person name="Sun H."/>
            <person name="Tritt A."/>
            <person name="Yoshinaga Y."/>
            <person name="Zwiers L.-H."/>
            <person name="Turgeon B.G."/>
            <person name="Goodwin S.B."/>
            <person name="Spatafora J.W."/>
            <person name="Crous P.W."/>
            <person name="Grigoriev I.V."/>
        </authorList>
    </citation>
    <scope>NUCLEOTIDE SEQUENCE</scope>
    <source>
        <strain evidence="1">P77</strain>
    </source>
</reference>
<keyword evidence="2" id="KW-1185">Reference proteome</keyword>
<dbReference type="EMBL" id="ML975296">
    <property type="protein sequence ID" value="KAF1834873.1"/>
    <property type="molecule type" value="Genomic_DNA"/>
</dbReference>